<organism evidence="2 3">
    <name type="scientific">Gracilibacillus dipsosauri</name>
    <dbReference type="NCBI Taxonomy" id="178340"/>
    <lineage>
        <taxon>Bacteria</taxon>
        <taxon>Bacillati</taxon>
        <taxon>Bacillota</taxon>
        <taxon>Bacilli</taxon>
        <taxon>Bacillales</taxon>
        <taxon>Bacillaceae</taxon>
        <taxon>Gracilibacillus</taxon>
    </lineage>
</organism>
<dbReference type="Proteomes" id="UP000245624">
    <property type="component" value="Unassembled WGS sequence"/>
</dbReference>
<dbReference type="PANTHER" id="PTHR38457">
    <property type="entry name" value="REGULATOR ABRB-RELATED"/>
    <property type="match status" value="1"/>
</dbReference>
<feature type="transmembrane region" description="Helical" evidence="1">
    <location>
        <begin position="29"/>
        <end position="46"/>
    </location>
</feature>
<feature type="transmembrane region" description="Helical" evidence="1">
    <location>
        <begin position="234"/>
        <end position="252"/>
    </location>
</feature>
<gene>
    <name evidence="2" type="ORF">DLJ74_09715</name>
</gene>
<feature type="transmembrane region" description="Helical" evidence="1">
    <location>
        <begin position="208"/>
        <end position="228"/>
    </location>
</feature>
<feature type="transmembrane region" description="Helical" evidence="1">
    <location>
        <begin position="318"/>
        <end position="339"/>
    </location>
</feature>
<protein>
    <recommendedName>
        <fullName evidence="4">AbrB family transcriptional regulator</fullName>
    </recommendedName>
</protein>
<dbReference type="NCBIfam" id="TIGR03082">
    <property type="entry name" value="Gneg_AbrB_dup"/>
    <property type="match status" value="2"/>
</dbReference>
<feature type="transmembrane region" description="Helical" evidence="1">
    <location>
        <begin position="141"/>
        <end position="165"/>
    </location>
</feature>
<dbReference type="EMBL" id="QGTD01000008">
    <property type="protein sequence ID" value="PWU68696.1"/>
    <property type="molecule type" value="Genomic_DNA"/>
</dbReference>
<evidence type="ECO:0000313" key="3">
    <source>
        <dbReference type="Proteomes" id="UP000245624"/>
    </source>
</evidence>
<feature type="transmembrane region" description="Helical" evidence="1">
    <location>
        <begin position="58"/>
        <end position="77"/>
    </location>
</feature>
<dbReference type="InterPro" id="IPR007820">
    <property type="entry name" value="AbrB_fam"/>
</dbReference>
<evidence type="ECO:0000313" key="2">
    <source>
        <dbReference type="EMBL" id="PWU68696.1"/>
    </source>
</evidence>
<dbReference type="OrthoDB" id="5460360at2"/>
<dbReference type="Pfam" id="PF05145">
    <property type="entry name" value="AbrB"/>
    <property type="match status" value="1"/>
</dbReference>
<dbReference type="AlphaFoldDB" id="A0A317KZP8"/>
<keyword evidence="1" id="KW-0472">Membrane</keyword>
<dbReference type="PIRSF" id="PIRSF038991">
    <property type="entry name" value="Protein_AbrB"/>
    <property type="match status" value="1"/>
</dbReference>
<sequence length="347" mass="38414">MKQLVFHYIWMYLVSLLSTMIFLSLDLPLPWILGPLLAVFILKTVHERDYQLHQSIRNVSFAITGVQIGMTFTAATIGKVVPYFIPFLLFTFFIMIISIASGILLARIAKISKKTGVLGSIPGGLSVMVAMSDSMEANTGLVAIFHTIRLMAVLFIVPIIASFLFSSSSNNAGSIVEEPMISGQYWTIAIYGLLFYFAYLLRHKVPASFVLIPMTIIAILKIFSIPVMDLPSSFYHFAQLSIGIHLGLSIDYRDVKKAGKYTGLFFLITCFIILLSILFGYIFASFSNLSFATAMLSLAPGGLVEMALTAHEVDADPAIVGSLQLVRMLIIILLLPIVLSKYWKTRT</sequence>
<feature type="transmembrane region" description="Helical" evidence="1">
    <location>
        <begin position="185"/>
        <end position="201"/>
    </location>
</feature>
<dbReference type="InterPro" id="IPR017516">
    <property type="entry name" value="AbrB_dup"/>
</dbReference>
<proteinExistence type="predicted"/>
<evidence type="ECO:0008006" key="4">
    <source>
        <dbReference type="Google" id="ProtNLM"/>
    </source>
</evidence>
<feature type="transmembrane region" description="Helical" evidence="1">
    <location>
        <begin position="83"/>
        <end position="106"/>
    </location>
</feature>
<dbReference type="GO" id="GO:0010468">
    <property type="term" value="P:regulation of gene expression"/>
    <property type="evidence" value="ECO:0007669"/>
    <property type="project" value="InterPro"/>
</dbReference>
<keyword evidence="1" id="KW-1133">Transmembrane helix</keyword>
<dbReference type="PANTHER" id="PTHR38457:SF1">
    <property type="entry name" value="REGULATOR ABRB-RELATED"/>
    <property type="match status" value="1"/>
</dbReference>
<feature type="transmembrane region" description="Helical" evidence="1">
    <location>
        <begin position="264"/>
        <end position="286"/>
    </location>
</feature>
<dbReference type="GO" id="GO:0016020">
    <property type="term" value="C:membrane"/>
    <property type="evidence" value="ECO:0007669"/>
    <property type="project" value="InterPro"/>
</dbReference>
<reference evidence="2 3" key="1">
    <citation type="submission" date="2018-05" db="EMBL/GenBank/DDBJ databases">
        <title>Genomic analysis of Gracilibacillus dipsosauri DD1 reveals novel features of a salt-tolerant amylase.</title>
        <authorList>
            <person name="Deutch C.E."/>
            <person name="Yang S."/>
        </authorList>
    </citation>
    <scope>NUCLEOTIDE SEQUENCE [LARGE SCALE GENOMIC DNA]</scope>
    <source>
        <strain evidence="2 3">DD1</strain>
    </source>
</reference>
<name>A0A317KZP8_9BACI</name>
<evidence type="ECO:0000256" key="1">
    <source>
        <dbReference type="SAM" id="Phobius"/>
    </source>
</evidence>
<dbReference type="RefSeq" id="WP_109984303.1">
    <property type="nucleotide sequence ID" value="NZ_JAJUIE010000002.1"/>
</dbReference>
<comment type="caution">
    <text evidence="2">The sequence shown here is derived from an EMBL/GenBank/DDBJ whole genome shotgun (WGS) entry which is preliminary data.</text>
</comment>
<accession>A0A317KZP8</accession>
<keyword evidence="3" id="KW-1185">Reference proteome</keyword>
<keyword evidence="1" id="KW-0812">Transmembrane</keyword>